<keyword evidence="3" id="KW-1003">Cell membrane</keyword>
<keyword evidence="7 8" id="KW-0472">Membrane</keyword>
<feature type="transmembrane region" description="Helical" evidence="8">
    <location>
        <begin position="236"/>
        <end position="253"/>
    </location>
</feature>
<keyword evidence="6 8" id="KW-1133">Transmembrane helix</keyword>
<evidence type="ECO:0000256" key="3">
    <source>
        <dbReference type="ARBA" id="ARBA00022475"/>
    </source>
</evidence>
<dbReference type="EMBL" id="JADKBR010000001">
    <property type="protein sequence ID" value="MBK8889002.1"/>
    <property type="molecule type" value="Genomic_DNA"/>
</dbReference>
<gene>
    <name evidence="10" type="ORF">IPN75_00805</name>
</gene>
<dbReference type="Pfam" id="PF12832">
    <property type="entry name" value="MFS_1_like"/>
    <property type="match status" value="1"/>
</dbReference>
<name>A0A9D7LR72_9RHOO</name>
<feature type="transmembrane region" description="Helical" evidence="8">
    <location>
        <begin position="203"/>
        <end position="224"/>
    </location>
</feature>
<dbReference type="PROSITE" id="PS50850">
    <property type="entry name" value="MFS"/>
    <property type="match status" value="1"/>
</dbReference>
<feature type="transmembrane region" description="Helical" evidence="8">
    <location>
        <begin position="329"/>
        <end position="349"/>
    </location>
</feature>
<dbReference type="SUPFAM" id="SSF103473">
    <property type="entry name" value="MFS general substrate transporter"/>
    <property type="match status" value="1"/>
</dbReference>
<feature type="domain" description="Major facilitator superfamily (MFS) profile" evidence="9">
    <location>
        <begin position="1"/>
        <end position="380"/>
    </location>
</feature>
<dbReference type="GO" id="GO:0005886">
    <property type="term" value="C:plasma membrane"/>
    <property type="evidence" value="ECO:0007669"/>
    <property type="project" value="UniProtKB-SubCell"/>
</dbReference>
<feature type="transmembrane region" description="Helical" evidence="8">
    <location>
        <begin position="72"/>
        <end position="90"/>
    </location>
</feature>
<evidence type="ECO:0000256" key="2">
    <source>
        <dbReference type="ARBA" id="ARBA00022448"/>
    </source>
</evidence>
<keyword evidence="5 8" id="KW-0812">Transmembrane</keyword>
<evidence type="ECO:0000313" key="10">
    <source>
        <dbReference type="EMBL" id="MBK8889002.1"/>
    </source>
</evidence>
<evidence type="ECO:0000256" key="8">
    <source>
        <dbReference type="SAM" id="Phobius"/>
    </source>
</evidence>
<feature type="transmembrane region" description="Helical" evidence="8">
    <location>
        <begin position="12"/>
        <end position="29"/>
    </location>
</feature>
<evidence type="ECO:0000256" key="5">
    <source>
        <dbReference type="ARBA" id="ARBA00022692"/>
    </source>
</evidence>
<evidence type="ECO:0000259" key="9">
    <source>
        <dbReference type="PROSITE" id="PS50850"/>
    </source>
</evidence>
<feature type="transmembrane region" description="Helical" evidence="8">
    <location>
        <begin position="297"/>
        <end position="317"/>
    </location>
</feature>
<evidence type="ECO:0000256" key="6">
    <source>
        <dbReference type="ARBA" id="ARBA00022989"/>
    </source>
</evidence>
<protein>
    <submittedName>
        <fullName evidence="10">MFS transporter</fullName>
    </submittedName>
</protein>
<comment type="caution">
    <text evidence="10">The sequence shown here is derived from an EMBL/GenBank/DDBJ whole genome shotgun (WGS) entry which is preliminary data.</text>
</comment>
<dbReference type="InterPro" id="IPR020846">
    <property type="entry name" value="MFS_dom"/>
</dbReference>
<dbReference type="InterPro" id="IPR024989">
    <property type="entry name" value="MFS_assoc_dom"/>
</dbReference>
<feature type="transmembrane region" description="Helical" evidence="8">
    <location>
        <begin position="355"/>
        <end position="376"/>
    </location>
</feature>
<evidence type="ECO:0000256" key="4">
    <source>
        <dbReference type="ARBA" id="ARBA00022519"/>
    </source>
</evidence>
<keyword evidence="4" id="KW-0997">Cell inner membrane</keyword>
<evidence type="ECO:0000313" key="11">
    <source>
        <dbReference type="Proteomes" id="UP000808146"/>
    </source>
</evidence>
<feature type="transmembrane region" description="Helical" evidence="8">
    <location>
        <begin position="159"/>
        <end position="177"/>
    </location>
</feature>
<dbReference type="GO" id="GO:0015528">
    <property type="term" value="F:lactose:proton symporter activity"/>
    <property type="evidence" value="ECO:0007669"/>
    <property type="project" value="TreeGrafter"/>
</dbReference>
<feature type="transmembrane region" description="Helical" evidence="8">
    <location>
        <begin position="265"/>
        <end position="285"/>
    </location>
</feature>
<accession>A0A9D7LR72</accession>
<evidence type="ECO:0000256" key="7">
    <source>
        <dbReference type="ARBA" id="ARBA00023136"/>
    </source>
</evidence>
<dbReference type="CDD" id="cd17335">
    <property type="entry name" value="MFS_MFSD6"/>
    <property type="match status" value="1"/>
</dbReference>
<dbReference type="PANTHER" id="PTHR23522">
    <property type="entry name" value="BLL5896 PROTEIN"/>
    <property type="match status" value="1"/>
</dbReference>
<proteinExistence type="predicted"/>
<dbReference type="Gene3D" id="1.20.1250.20">
    <property type="entry name" value="MFS general substrate transporter like domains"/>
    <property type="match status" value="2"/>
</dbReference>
<dbReference type="PIRSF" id="PIRSF004925">
    <property type="entry name" value="HcaT"/>
    <property type="match status" value="1"/>
</dbReference>
<dbReference type="GO" id="GO:0030395">
    <property type="term" value="F:lactose binding"/>
    <property type="evidence" value="ECO:0007669"/>
    <property type="project" value="TreeGrafter"/>
</dbReference>
<comment type="subcellular location">
    <subcellularLocation>
        <location evidence="1">Cell inner membrane</location>
        <topology evidence="1">Multi-pass membrane protein</topology>
    </subcellularLocation>
</comment>
<sequence>MHALPYWRLSGYYFFYFAFIGAFSPYFGLYLQSLSFSAWDIGLLMSQMQLMRLFGPNLWGWLADRYGRRVPIIRLAALAGLAGFSAFFWLDRLGGMLVAMAVLAFFWSAALPLVETLTFDHLREERGRYSRIRLWGSVGFIVAVLGTGAVLDVVPLNGVLWVCWGILAGIVLLAAVLPDAPAVPHSHDGPAAGDILRQPRVRALLAACFAMSAAHGALYVFYSIHLADHGYSKAEVGALWSLGVLAEIVVFMLMARLTRCYSLRVLLLASFATAVLRFLLIGWGVESLAVMVLAQVMHGLTFGAYHASSIAAINLWFPGRAQGRGQALYSSISFGAGGLLGGLISGWTWDGIGAGWTYTLASAFAAVGFALVWRWVREDAAPKGPFLRGAVDASGEARTADPVP</sequence>
<dbReference type="NCBIfam" id="NF037955">
    <property type="entry name" value="mfs"/>
    <property type="match status" value="1"/>
</dbReference>
<organism evidence="10 11">
    <name type="scientific">Candidatus Dechloromonas phosphorivorans</name>
    <dbReference type="NCBI Taxonomy" id="2899244"/>
    <lineage>
        <taxon>Bacteria</taxon>
        <taxon>Pseudomonadati</taxon>
        <taxon>Pseudomonadota</taxon>
        <taxon>Betaproteobacteria</taxon>
        <taxon>Rhodocyclales</taxon>
        <taxon>Azonexaceae</taxon>
        <taxon>Dechloromonas</taxon>
    </lineage>
</organism>
<dbReference type="AlphaFoldDB" id="A0A9D7LR72"/>
<keyword evidence="2" id="KW-0813">Transport</keyword>
<dbReference type="PANTHER" id="PTHR23522:SF10">
    <property type="entry name" value="3-PHENYLPROPIONIC ACID TRANSPORTER-RELATED"/>
    <property type="match status" value="1"/>
</dbReference>
<dbReference type="InterPro" id="IPR036259">
    <property type="entry name" value="MFS_trans_sf"/>
</dbReference>
<reference evidence="10" key="1">
    <citation type="submission" date="2020-10" db="EMBL/GenBank/DDBJ databases">
        <title>Connecting structure to function with the recovery of over 1000 high-quality activated sludge metagenome-assembled genomes encoding full-length rRNA genes using long-read sequencing.</title>
        <authorList>
            <person name="Singleton C.M."/>
            <person name="Petriglieri F."/>
            <person name="Kristensen J.M."/>
            <person name="Kirkegaard R.H."/>
            <person name="Michaelsen T.Y."/>
            <person name="Andersen M.H."/>
            <person name="Karst S.M."/>
            <person name="Dueholm M.S."/>
            <person name="Nielsen P.H."/>
            <person name="Albertsen M."/>
        </authorList>
    </citation>
    <scope>NUCLEOTIDE SEQUENCE</scope>
    <source>
        <strain evidence="10">OdNE_18-Q3-R46-58_BAT3C.305</strain>
    </source>
</reference>
<feature type="transmembrane region" description="Helical" evidence="8">
    <location>
        <begin position="41"/>
        <end position="60"/>
    </location>
</feature>
<dbReference type="InterPro" id="IPR026032">
    <property type="entry name" value="HcaT-like"/>
</dbReference>
<dbReference type="Proteomes" id="UP000808146">
    <property type="component" value="Unassembled WGS sequence"/>
</dbReference>
<feature type="transmembrane region" description="Helical" evidence="8">
    <location>
        <begin position="134"/>
        <end position="153"/>
    </location>
</feature>
<evidence type="ECO:0000256" key="1">
    <source>
        <dbReference type="ARBA" id="ARBA00004429"/>
    </source>
</evidence>
<feature type="transmembrane region" description="Helical" evidence="8">
    <location>
        <begin position="96"/>
        <end position="114"/>
    </location>
</feature>